<keyword evidence="6 12" id="KW-1133">Transmembrane helix</keyword>
<keyword evidence="3 12" id="KW-1003">Cell membrane</keyword>
<dbReference type="Ensembl" id="ENSOCUT00000025449.2">
    <property type="protein sequence ID" value="ENSOCUP00000015462.2"/>
    <property type="gene ID" value="ENSOCUG00000034333.1"/>
</dbReference>
<gene>
    <name evidence="14" type="primary">ORYCUNV1R1587</name>
</gene>
<dbReference type="CTD" id="100311054"/>
<accession>G1TEX4</accession>
<dbReference type="AlphaFoldDB" id="G1TEX4"/>
<feature type="transmembrane region" description="Helical" evidence="12">
    <location>
        <begin position="100"/>
        <end position="120"/>
    </location>
</feature>
<dbReference type="GO" id="GO:0007606">
    <property type="term" value="P:sensory perception of chemical stimulus"/>
    <property type="evidence" value="ECO:0007669"/>
    <property type="project" value="UniProtKB-ARBA"/>
</dbReference>
<feature type="transmembrane region" description="Helical" evidence="12">
    <location>
        <begin position="193"/>
        <end position="218"/>
    </location>
</feature>
<evidence type="ECO:0000256" key="3">
    <source>
        <dbReference type="ARBA" id="ARBA00022475"/>
    </source>
</evidence>
<evidence type="ECO:0000256" key="9">
    <source>
        <dbReference type="ARBA" id="ARBA00023157"/>
    </source>
</evidence>
<feature type="transmembrane region" description="Helical" evidence="12">
    <location>
        <begin position="27"/>
        <end position="47"/>
    </location>
</feature>
<evidence type="ECO:0000259" key="13">
    <source>
        <dbReference type="PROSITE" id="PS50262"/>
    </source>
</evidence>
<protein>
    <recommendedName>
        <fullName evidence="12">Vomeronasal type-1 receptor</fullName>
    </recommendedName>
</protein>
<comment type="similarity">
    <text evidence="2 12">Belongs to the G-protein coupled receptor 1 family.</text>
</comment>
<dbReference type="HOGENOM" id="CLU_058641_0_0_1"/>
<feature type="domain" description="G-protein coupled receptors family 1 profile" evidence="13">
    <location>
        <begin position="33"/>
        <end position="296"/>
    </location>
</feature>
<dbReference type="PaxDb" id="9986-ENSOCUP00000015462"/>
<dbReference type="InterPro" id="IPR017452">
    <property type="entry name" value="GPCR_Rhodpsn_7TM"/>
</dbReference>
<feature type="transmembrane region" description="Helical" evidence="12">
    <location>
        <begin position="141"/>
        <end position="162"/>
    </location>
</feature>
<evidence type="ECO:0000313" key="14">
    <source>
        <dbReference type="Ensembl" id="ENSOCUP00000015462.2"/>
    </source>
</evidence>
<evidence type="ECO:0000256" key="11">
    <source>
        <dbReference type="ARBA" id="ARBA00023224"/>
    </source>
</evidence>
<keyword evidence="5 12" id="KW-0812">Transmembrane</keyword>
<dbReference type="Pfam" id="PF03402">
    <property type="entry name" value="V1R"/>
    <property type="match status" value="1"/>
</dbReference>
<keyword evidence="9" id="KW-1015">Disulfide bond</keyword>
<dbReference type="PROSITE" id="PS50262">
    <property type="entry name" value="G_PROTEIN_RECEP_F1_2"/>
    <property type="match status" value="1"/>
</dbReference>
<dbReference type="GO" id="GO:0019236">
    <property type="term" value="P:response to pheromone"/>
    <property type="evidence" value="ECO:0007669"/>
    <property type="project" value="UniProtKB-KW"/>
</dbReference>
<keyword evidence="4 12" id="KW-0589">Pheromone response</keyword>
<keyword evidence="8 12" id="KW-0472">Membrane</keyword>
<dbReference type="Gene3D" id="1.20.1070.10">
    <property type="entry name" value="Rhodopsin 7-helix transmembrane proteins"/>
    <property type="match status" value="1"/>
</dbReference>
<keyword evidence="15" id="KW-1185">Reference proteome</keyword>
<name>G1TEX4_RABIT</name>
<feature type="transmembrane region" description="Helical" evidence="12">
    <location>
        <begin position="245"/>
        <end position="269"/>
    </location>
</feature>
<evidence type="ECO:0000256" key="6">
    <source>
        <dbReference type="ARBA" id="ARBA00022989"/>
    </source>
</evidence>
<dbReference type="CDD" id="cd13949">
    <property type="entry name" value="7tm_V1R_pheromone"/>
    <property type="match status" value="1"/>
</dbReference>
<comment type="subcellular location">
    <subcellularLocation>
        <location evidence="1 12">Cell membrane</location>
        <topology evidence="1 12">Multi-pass membrane protein</topology>
    </subcellularLocation>
</comment>
<evidence type="ECO:0000256" key="4">
    <source>
        <dbReference type="ARBA" id="ARBA00022507"/>
    </source>
</evidence>
<dbReference type="KEGG" id="ocu:100311054"/>
<reference evidence="14" key="3">
    <citation type="submission" date="2025-09" db="UniProtKB">
        <authorList>
            <consortium name="Ensembl"/>
        </authorList>
    </citation>
    <scope>IDENTIFICATION</scope>
    <source>
        <strain evidence="14">Thorbecke</strain>
    </source>
</reference>
<dbReference type="GeneID" id="100311054"/>
<dbReference type="EMBL" id="AAGW02056332">
    <property type="status" value="NOT_ANNOTATED_CDS"/>
    <property type="molecule type" value="Genomic_DNA"/>
</dbReference>
<organism evidence="14 15">
    <name type="scientific">Oryctolagus cuniculus</name>
    <name type="common">Rabbit</name>
    <dbReference type="NCBI Taxonomy" id="9986"/>
    <lineage>
        <taxon>Eukaryota</taxon>
        <taxon>Metazoa</taxon>
        <taxon>Chordata</taxon>
        <taxon>Craniata</taxon>
        <taxon>Vertebrata</taxon>
        <taxon>Euteleostomi</taxon>
        <taxon>Mammalia</taxon>
        <taxon>Eutheria</taxon>
        <taxon>Euarchontoglires</taxon>
        <taxon>Glires</taxon>
        <taxon>Lagomorpha</taxon>
        <taxon>Leporidae</taxon>
        <taxon>Oryctolagus</taxon>
    </lineage>
</organism>
<dbReference type="InParanoid" id="G1TEX4"/>
<sequence>MFFSSKNEQKDLFSSFIAVRNAFYPEVSTGVIANAFLLLFHVLWFFLKHRPRPTDLTIGHLALIHLLMLITVGVIATDIFESRELWDDITCKAVIYSYQVTRSLSLSTTCLLSVLQAITLSPRSSWLAKFKHTSSHHNMCGFLFLWVFNLSISARLLISTVATKNCTSHSLMFVTKSCSLCPLSYLPRYTFSILWILRDVSLVGLMALSSGYMVTLLCRHKRRSQHLHSTSFSARASPEHRATQTILLLMGVFVLLYLMDCIVFSFSGLWWKNDPVHLCVQLLVSNGYATIGPLLLISSEKRMIKLFKFMWEKENVCLFRNK</sequence>
<keyword evidence="10 12" id="KW-0675">Receptor</keyword>
<dbReference type="PRINTS" id="PR01534">
    <property type="entry name" value="VOMERONASL1R"/>
</dbReference>
<evidence type="ECO:0000256" key="12">
    <source>
        <dbReference type="RuleBase" id="RU364061"/>
    </source>
</evidence>
<proteinExistence type="inferred from homology"/>
<evidence type="ECO:0000313" key="15">
    <source>
        <dbReference type="Proteomes" id="UP000001811"/>
    </source>
</evidence>
<evidence type="ECO:0000256" key="10">
    <source>
        <dbReference type="ARBA" id="ARBA00023170"/>
    </source>
</evidence>
<dbReference type="PANTHER" id="PTHR24062">
    <property type="entry name" value="VOMERONASAL TYPE-1 RECEPTOR"/>
    <property type="match status" value="1"/>
</dbReference>
<dbReference type="FunFam" id="1.20.1070.10:FF:000051">
    <property type="entry name" value="Vomeronasal type-1 receptor"/>
    <property type="match status" value="1"/>
</dbReference>
<dbReference type="GO" id="GO:0005886">
    <property type="term" value="C:plasma membrane"/>
    <property type="evidence" value="ECO:0007669"/>
    <property type="project" value="UniProtKB-SubCell"/>
</dbReference>
<keyword evidence="11 12" id="KW-0807">Transducer</keyword>
<dbReference type="Proteomes" id="UP000001811">
    <property type="component" value="Chromosome 9"/>
</dbReference>
<evidence type="ECO:0000256" key="8">
    <source>
        <dbReference type="ARBA" id="ARBA00023136"/>
    </source>
</evidence>
<keyword evidence="7 12" id="KW-0297">G-protein coupled receptor</keyword>
<evidence type="ECO:0000256" key="7">
    <source>
        <dbReference type="ARBA" id="ARBA00023040"/>
    </source>
</evidence>
<dbReference type="eggNOG" id="ENOG502SNRJ">
    <property type="taxonomic scope" value="Eukaryota"/>
</dbReference>
<reference evidence="14" key="2">
    <citation type="submission" date="2025-08" db="UniProtKB">
        <authorList>
            <consortium name="Ensembl"/>
        </authorList>
    </citation>
    <scope>IDENTIFICATION</scope>
    <source>
        <strain evidence="14">Thorbecke</strain>
    </source>
</reference>
<feature type="transmembrane region" description="Helical" evidence="12">
    <location>
        <begin position="59"/>
        <end position="80"/>
    </location>
</feature>
<evidence type="ECO:0000256" key="1">
    <source>
        <dbReference type="ARBA" id="ARBA00004651"/>
    </source>
</evidence>
<evidence type="ECO:0000256" key="5">
    <source>
        <dbReference type="ARBA" id="ARBA00022692"/>
    </source>
</evidence>
<dbReference type="InterPro" id="IPR004072">
    <property type="entry name" value="Vmron_rcpt_1"/>
</dbReference>
<dbReference type="RefSeq" id="NP_001160746.1">
    <property type="nucleotide sequence ID" value="NM_001167274.1"/>
</dbReference>
<dbReference type="GO" id="GO:0016503">
    <property type="term" value="F:pheromone receptor activity"/>
    <property type="evidence" value="ECO:0007669"/>
    <property type="project" value="InterPro"/>
</dbReference>
<dbReference type="OrthoDB" id="9606139at2759"/>
<reference evidence="14 15" key="1">
    <citation type="journal article" date="2011" name="Nature">
        <title>A high-resolution map of human evolutionary constraint using 29 mammals.</title>
        <authorList>
            <person name="Lindblad-Toh K."/>
            <person name="Garber M."/>
            <person name="Zuk O."/>
            <person name="Lin M.F."/>
            <person name="Parker B.J."/>
            <person name="Washietl S."/>
            <person name="Kheradpour P."/>
            <person name="Ernst J."/>
            <person name="Jordan G."/>
            <person name="Mauceli E."/>
            <person name="Ward L.D."/>
            <person name="Lowe C.B."/>
            <person name="Holloway A.K."/>
            <person name="Clamp M."/>
            <person name="Gnerre S."/>
            <person name="Alfoldi J."/>
            <person name="Beal K."/>
            <person name="Chang J."/>
            <person name="Clawson H."/>
            <person name="Cuff J."/>
            <person name="Di Palma F."/>
            <person name="Fitzgerald S."/>
            <person name="Flicek P."/>
            <person name="Guttman M."/>
            <person name="Hubisz M.J."/>
            <person name="Jaffe D.B."/>
            <person name="Jungreis I."/>
            <person name="Kent W.J."/>
            <person name="Kostka D."/>
            <person name="Lara M."/>
            <person name="Martins A.L."/>
            <person name="Massingham T."/>
            <person name="Moltke I."/>
            <person name="Raney B.J."/>
            <person name="Rasmussen M.D."/>
            <person name="Robinson J."/>
            <person name="Stark A."/>
            <person name="Vilella A.J."/>
            <person name="Wen J."/>
            <person name="Xie X."/>
            <person name="Zody M.C."/>
            <person name="Baldwin J."/>
            <person name="Bloom T."/>
            <person name="Chin C.W."/>
            <person name="Heiman D."/>
            <person name="Nicol R."/>
            <person name="Nusbaum C."/>
            <person name="Young S."/>
            <person name="Wilkinson J."/>
            <person name="Worley K.C."/>
            <person name="Kovar C.L."/>
            <person name="Muzny D.M."/>
            <person name="Gibbs R.A."/>
            <person name="Cree A."/>
            <person name="Dihn H.H."/>
            <person name="Fowler G."/>
            <person name="Jhangiani S."/>
            <person name="Joshi V."/>
            <person name="Lee S."/>
            <person name="Lewis L.R."/>
            <person name="Nazareth L.V."/>
            <person name="Okwuonu G."/>
            <person name="Santibanez J."/>
            <person name="Warren W.C."/>
            <person name="Mardis E.R."/>
            <person name="Weinstock G.M."/>
            <person name="Wilson R.K."/>
            <person name="Delehaunty K."/>
            <person name="Dooling D."/>
            <person name="Fronik C."/>
            <person name="Fulton L."/>
            <person name="Fulton B."/>
            <person name="Graves T."/>
            <person name="Minx P."/>
            <person name="Sodergren E."/>
            <person name="Birney E."/>
            <person name="Margulies E.H."/>
            <person name="Herrero J."/>
            <person name="Green E.D."/>
            <person name="Haussler D."/>
            <person name="Siepel A."/>
            <person name="Goldman N."/>
            <person name="Pollard K.S."/>
            <person name="Pedersen J.S."/>
            <person name="Lander E.S."/>
            <person name="Kellis M."/>
        </authorList>
    </citation>
    <scope>NUCLEOTIDE SEQUENCE [LARGE SCALE GENOMIC DNA]</scope>
    <source>
        <strain evidence="14 15">Thorbecke inbred</strain>
    </source>
</reference>
<dbReference type="GeneTree" id="ENSGT01030000234553"/>
<feature type="transmembrane region" description="Helical" evidence="12">
    <location>
        <begin position="275"/>
        <end position="297"/>
    </location>
</feature>
<dbReference type="SUPFAM" id="SSF81321">
    <property type="entry name" value="Family A G protein-coupled receptor-like"/>
    <property type="match status" value="1"/>
</dbReference>
<evidence type="ECO:0000256" key="2">
    <source>
        <dbReference type="ARBA" id="ARBA00010663"/>
    </source>
</evidence>